<feature type="region of interest" description="Disordered" evidence="1">
    <location>
        <begin position="1"/>
        <end position="49"/>
    </location>
</feature>
<evidence type="ECO:0000313" key="4">
    <source>
        <dbReference type="Proteomes" id="UP001152622"/>
    </source>
</evidence>
<dbReference type="EMBL" id="JAINUF010000020">
    <property type="protein sequence ID" value="KAJ8336056.1"/>
    <property type="molecule type" value="Genomic_DNA"/>
</dbReference>
<reference evidence="3" key="1">
    <citation type="journal article" date="2023" name="Science">
        <title>Genome structures resolve the early diversification of teleost fishes.</title>
        <authorList>
            <person name="Parey E."/>
            <person name="Louis A."/>
            <person name="Montfort J."/>
            <person name="Bouchez O."/>
            <person name="Roques C."/>
            <person name="Iampietro C."/>
            <person name="Lluch J."/>
            <person name="Castinel A."/>
            <person name="Donnadieu C."/>
            <person name="Desvignes T."/>
            <person name="Floi Bucao C."/>
            <person name="Jouanno E."/>
            <person name="Wen M."/>
            <person name="Mejri S."/>
            <person name="Dirks R."/>
            <person name="Jansen H."/>
            <person name="Henkel C."/>
            <person name="Chen W.J."/>
            <person name="Zahm M."/>
            <person name="Cabau C."/>
            <person name="Klopp C."/>
            <person name="Thompson A.W."/>
            <person name="Robinson-Rechavi M."/>
            <person name="Braasch I."/>
            <person name="Lecointre G."/>
            <person name="Bobe J."/>
            <person name="Postlethwait J.H."/>
            <person name="Berthelot C."/>
            <person name="Roest Crollius H."/>
            <person name="Guiguen Y."/>
        </authorList>
    </citation>
    <scope>NUCLEOTIDE SEQUENCE</scope>
    <source>
        <strain evidence="3">WJC10195</strain>
    </source>
</reference>
<feature type="domain" description="Paired-box protein 2 C-terminal" evidence="2">
    <location>
        <begin position="75"/>
        <end position="111"/>
    </location>
</feature>
<accession>A0A9Q1EC36</accession>
<evidence type="ECO:0000259" key="2">
    <source>
        <dbReference type="Pfam" id="PF12403"/>
    </source>
</evidence>
<dbReference type="OrthoDB" id="3225452at2759"/>
<dbReference type="InterPro" id="IPR022130">
    <property type="entry name" value="Pax2_C"/>
</dbReference>
<feature type="compositionally biased region" description="Basic and acidic residues" evidence="1">
    <location>
        <begin position="1"/>
        <end position="12"/>
    </location>
</feature>
<proteinExistence type="predicted"/>
<dbReference type="Proteomes" id="UP001152622">
    <property type="component" value="Chromosome 20"/>
</dbReference>
<evidence type="ECO:0000313" key="3">
    <source>
        <dbReference type="EMBL" id="KAJ8336056.1"/>
    </source>
</evidence>
<protein>
    <recommendedName>
        <fullName evidence="2">Paired-box protein 2 C-terminal domain-containing protein</fullName>
    </recommendedName>
</protein>
<evidence type="ECO:0000256" key="1">
    <source>
        <dbReference type="SAM" id="MobiDB-lite"/>
    </source>
</evidence>
<organism evidence="3 4">
    <name type="scientific">Synaphobranchus kaupii</name>
    <name type="common">Kaup's arrowtooth eel</name>
    <dbReference type="NCBI Taxonomy" id="118154"/>
    <lineage>
        <taxon>Eukaryota</taxon>
        <taxon>Metazoa</taxon>
        <taxon>Chordata</taxon>
        <taxon>Craniata</taxon>
        <taxon>Vertebrata</taxon>
        <taxon>Euteleostomi</taxon>
        <taxon>Actinopterygii</taxon>
        <taxon>Neopterygii</taxon>
        <taxon>Teleostei</taxon>
        <taxon>Anguilliformes</taxon>
        <taxon>Synaphobranchidae</taxon>
        <taxon>Synaphobranchus</taxon>
    </lineage>
</organism>
<dbReference type="Pfam" id="PF12403">
    <property type="entry name" value="Pax2_C"/>
    <property type="match status" value="1"/>
</dbReference>
<sequence length="123" mass="12847">MQKAEDQREVRRGKCTQGDGRAASRQRGGVWGQGAGSSADIRRGDVRPQTTDYSAMVSLAGGLEEMKSSLIAPGGAELGAGVAGPQSYQLVSGRDLAGTTLPGYPPHVPPYWPGQLLHPPHIG</sequence>
<name>A0A9Q1EC36_SYNKA</name>
<dbReference type="AlphaFoldDB" id="A0A9Q1EC36"/>
<gene>
    <name evidence="3" type="ORF">SKAU_G00393990</name>
</gene>
<comment type="caution">
    <text evidence="3">The sequence shown here is derived from an EMBL/GenBank/DDBJ whole genome shotgun (WGS) entry which is preliminary data.</text>
</comment>
<keyword evidence="4" id="KW-1185">Reference proteome</keyword>